<name>A0A564UF57_9FIRM</name>
<evidence type="ECO:0000313" key="3">
    <source>
        <dbReference type="Proteomes" id="UP000398619"/>
    </source>
</evidence>
<feature type="domain" description="Schlafen group 3-like DNA/RNA helicase" evidence="1">
    <location>
        <begin position="7"/>
        <end position="81"/>
    </location>
</feature>
<dbReference type="Pfam" id="PF09848">
    <property type="entry name" value="SLFN-g3_helicase"/>
    <property type="match status" value="1"/>
</dbReference>
<protein>
    <recommendedName>
        <fullName evidence="1">Schlafen group 3-like DNA/RNA helicase domain-containing protein</fullName>
    </recommendedName>
</protein>
<organism evidence="2 3">
    <name type="scientific">Dorea longicatena</name>
    <dbReference type="NCBI Taxonomy" id="88431"/>
    <lineage>
        <taxon>Bacteria</taxon>
        <taxon>Bacillati</taxon>
        <taxon>Bacillota</taxon>
        <taxon>Clostridia</taxon>
        <taxon>Lachnospirales</taxon>
        <taxon>Lachnospiraceae</taxon>
        <taxon>Dorea</taxon>
    </lineage>
</organism>
<reference evidence="2 3" key="1">
    <citation type="submission" date="2019-07" db="EMBL/GenBank/DDBJ databases">
        <authorList>
            <person name="Hibberd C M."/>
            <person name="Gehrig L. J."/>
            <person name="Chang H.-W."/>
            <person name="Venkatesh S."/>
        </authorList>
    </citation>
    <scope>NUCLEOTIDE SEQUENCE [LARGE SCALE GENOMIC DNA]</scope>
    <source>
        <strain evidence="2">Dorea_longicatena_SSTS_Bg7063</strain>
    </source>
</reference>
<gene>
    <name evidence="2" type="ORF">DLSSTS7063_02479</name>
</gene>
<dbReference type="EMBL" id="CABHNM010000058">
    <property type="protein sequence ID" value="VUX18204.1"/>
    <property type="molecule type" value="Genomic_DNA"/>
</dbReference>
<dbReference type="RefSeq" id="WP_144101274.1">
    <property type="nucleotide sequence ID" value="NZ_CABHNM010000058.1"/>
</dbReference>
<accession>A0A564UF57</accession>
<evidence type="ECO:0000259" key="1">
    <source>
        <dbReference type="Pfam" id="PF09848"/>
    </source>
</evidence>
<dbReference type="InterPro" id="IPR018647">
    <property type="entry name" value="SLFN_3-like_DNA/RNA_helicase"/>
</dbReference>
<sequence>MEAINTNFHDIKIGDYSISWNLNGGDAFAISEESVHEAGCIHTSQGLEFDYTGVIIGDDMRFENGKVITDYTKRAKTDNSLK</sequence>
<proteinExistence type="predicted"/>
<dbReference type="Proteomes" id="UP000398619">
    <property type="component" value="Unassembled WGS sequence"/>
</dbReference>
<evidence type="ECO:0000313" key="2">
    <source>
        <dbReference type="EMBL" id="VUX18204.1"/>
    </source>
</evidence>
<dbReference type="AlphaFoldDB" id="A0A564UF57"/>